<dbReference type="RefSeq" id="WP_141007501.1">
    <property type="nucleotide sequence ID" value="NZ_BAAAOR010000030.1"/>
</dbReference>
<keyword evidence="4" id="KW-1185">Reference proteome</keyword>
<feature type="transmembrane region" description="Helical" evidence="2">
    <location>
        <begin position="39"/>
        <end position="59"/>
    </location>
</feature>
<evidence type="ECO:0000256" key="2">
    <source>
        <dbReference type="SAM" id="Phobius"/>
    </source>
</evidence>
<evidence type="ECO:0000313" key="4">
    <source>
        <dbReference type="Proteomes" id="UP001500842"/>
    </source>
</evidence>
<sequence>MAPPDWKNYDPDPSPADEPRETIQRYTPPSARAGRGRGVVLLAVAGAVAVVGVGVAVAARSLAGPDDPQTAEGFAALLEDLADETGGTTVLSAVIYPGYAIVDVAVAEGDERVISYRWDGGLDEWNKTTNDDPSFDLAGADSSQFERMCEEVLATVDDPGKCYLSIRRPDDDDETPGWISAYTSNEFGQSSYIEYDLDGAEVERHTP</sequence>
<keyword evidence="2" id="KW-0812">Transmembrane</keyword>
<comment type="caution">
    <text evidence="3">The sequence shown here is derived from an EMBL/GenBank/DDBJ whole genome shotgun (WGS) entry which is preliminary data.</text>
</comment>
<protein>
    <recommendedName>
        <fullName evidence="5">DUF5590 domain-containing protein</fullName>
    </recommendedName>
</protein>
<evidence type="ECO:0000256" key="1">
    <source>
        <dbReference type="SAM" id="MobiDB-lite"/>
    </source>
</evidence>
<keyword evidence="2" id="KW-0472">Membrane</keyword>
<gene>
    <name evidence="3" type="ORF">GCM10009788_42960</name>
</gene>
<name>A0ABN2B7V9_9ACTN</name>
<accession>A0ABN2B7V9</accession>
<keyword evidence="2" id="KW-1133">Transmembrane helix</keyword>
<organism evidence="3 4">
    <name type="scientific">Nocardioides humi</name>
    <dbReference type="NCBI Taxonomy" id="449461"/>
    <lineage>
        <taxon>Bacteria</taxon>
        <taxon>Bacillati</taxon>
        <taxon>Actinomycetota</taxon>
        <taxon>Actinomycetes</taxon>
        <taxon>Propionibacteriales</taxon>
        <taxon>Nocardioidaceae</taxon>
        <taxon>Nocardioides</taxon>
    </lineage>
</organism>
<dbReference type="EMBL" id="BAAAOR010000030">
    <property type="protein sequence ID" value="GAA1535591.1"/>
    <property type="molecule type" value="Genomic_DNA"/>
</dbReference>
<evidence type="ECO:0000313" key="3">
    <source>
        <dbReference type="EMBL" id="GAA1535591.1"/>
    </source>
</evidence>
<dbReference type="Proteomes" id="UP001500842">
    <property type="component" value="Unassembled WGS sequence"/>
</dbReference>
<evidence type="ECO:0008006" key="5">
    <source>
        <dbReference type="Google" id="ProtNLM"/>
    </source>
</evidence>
<reference evidence="3 4" key="1">
    <citation type="journal article" date="2019" name="Int. J. Syst. Evol. Microbiol.">
        <title>The Global Catalogue of Microorganisms (GCM) 10K type strain sequencing project: providing services to taxonomists for standard genome sequencing and annotation.</title>
        <authorList>
            <consortium name="The Broad Institute Genomics Platform"/>
            <consortium name="The Broad Institute Genome Sequencing Center for Infectious Disease"/>
            <person name="Wu L."/>
            <person name="Ma J."/>
        </authorList>
    </citation>
    <scope>NUCLEOTIDE SEQUENCE [LARGE SCALE GENOMIC DNA]</scope>
    <source>
        <strain evidence="3 4">JCM 14942</strain>
    </source>
</reference>
<feature type="region of interest" description="Disordered" evidence="1">
    <location>
        <begin position="1"/>
        <end position="22"/>
    </location>
</feature>
<proteinExistence type="predicted"/>